<feature type="transmembrane region" description="Helical" evidence="8">
    <location>
        <begin position="134"/>
        <end position="155"/>
    </location>
</feature>
<evidence type="ECO:0000256" key="6">
    <source>
        <dbReference type="PROSITE-ProRule" id="PRU00284"/>
    </source>
</evidence>
<proteinExistence type="inferred from homology"/>
<dbReference type="SUPFAM" id="SSF58104">
    <property type="entry name" value="Methyl-accepting chemotaxis protein (MCP) signaling domain"/>
    <property type="match status" value="1"/>
</dbReference>
<dbReference type="SMART" id="SM00283">
    <property type="entry name" value="MA"/>
    <property type="match status" value="1"/>
</dbReference>
<feature type="domain" description="HAMP" evidence="10">
    <location>
        <begin position="159"/>
        <end position="211"/>
    </location>
</feature>
<keyword evidence="4 6" id="KW-0807">Transducer</keyword>
<dbReference type="InterPro" id="IPR003660">
    <property type="entry name" value="HAMP_dom"/>
</dbReference>
<dbReference type="EMBL" id="RXNR01000034">
    <property type="protein sequence ID" value="RTQ92090.1"/>
    <property type="molecule type" value="Genomic_DNA"/>
</dbReference>
<dbReference type="InterPro" id="IPR004089">
    <property type="entry name" value="MCPsignal_dom"/>
</dbReference>
<evidence type="ECO:0000256" key="1">
    <source>
        <dbReference type="ARBA" id="ARBA00004236"/>
    </source>
</evidence>
<feature type="coiled-coil region" evidence="7">
    <location>
        <begin position="206"/>
        <end position="233"/>
    </location>
</feature>
<keyword evidence="7" id="KW-0175">Coiled coil</keyword>
<comment type="similarity">
    <text evidence="5">Belongs to the methyl-accepting chemotaxis (MCP) protein family.</text>
</comment>
<protein>
    <submittedName>
        <fullName evidence="11">Methyl-accepting chemotaxis protein</fullName>
    </submittedName>
</protein>
<dbReference type="Pfam" id="PF00015">
    <property type="entry name" value="MCPsignal"/>
    <property type="match status" value="1"/>
</dbReference>
<evidence type="ECO:0000256" key="8">
    <source>
        <dbReference type="SAM" id="Phobius"/>
    </source>
</evidence>
<dbReference type="CDD" id="cd06225">
    <property type="entry name" value="HAMP"/>
    <property type="match status" value="1"/>
</dbReference>
<reference evidence="11 12" key="1">
    <citation type="submission" date="2018-12" db="EMBL/GenBank/DDBJ databases">
        <authorList>
            <person name="Yu L."/>
        </authorList>
    </citation>
    <scope>NUCLEOTIDE SEQUENCE [LARGE SCALE GENOMIC DNA]</scope>
    <source>
        <strain evidence="11 12">S5H2222</strain>
    </source>
</reference>
<dbReference type="CDD" id="cd11386">
    <property type="entry name" value="MCP_signal"/>
    <property type="match status" value="1"/>
</dbReference>
<evidence type="ECO:0000313" key="11">
    <source>
        <dbReference type="EMBL" id="RTQ92090.1"/>
    </source>
</evidence>
<dbReference type="PANTHER" id="PTHR32089:SF112">
    <property type="entry name" value="LYSOZYME-LIKE PROTEIN-RELATED"/>
    <property type="match status" value="1"/>
</dbReference>
<keyword evidence="8" id="KW-1133">Transmembrane helix</keyword>
<dbReference type="SMART" id="SM00304">
    <property type="entry name" value="HAMP"/>
    <property type="match status" value="1"/>
</dbReference>
<dbReference type="PANTHER" id="PTHR32089">
    <property type="entry name" value="METHYL-ACCEPTING CHEMOTAXIS PROTEIN MCPB"/>
    <property type="match status" value="1"/>
</dbReference>
<dbReference type="GO" id="GO:0005886">
    <property type="term" value="C:plasma membrane"/>
    <property type="evidence" value="ECO:0007669"/>
    <property type="project" value="UniProtKB-SubCell"/>
</dbReference>
<dbReference type="Gene3D" id="6.10.340.10">
    <property type="match status" value="1"/>
</dbReference>
<evidence type="ECO:0000256" key="5">
    <source>
        <dbReference type="ARBA" id="ARBA00029447"/>
    </source>
</evidence>
<organism evidence="11 12">
    <name type="scientific">Lysinibacillus telephonicus</name>
    <dbReference type="NCBI Taxonomy" id="1714840"/>
    <lineage>
        <taxon>Bacteria</taxon>
        <taxon>Bacillati</taxon>
        <taxon>Bacillota</taxon>
        <taxon>Bacilli</taxon>
        <taxon>Bacillales</taxon>
        <taxon>Bacillaceae</taxon>
        <taxon>Lysinibacillus</taxon>
    </lineage>
</organism>
<dbReference type="GO" id="GO:0007165">
    <property type="term" value="P:signal transduction"/>
    <property type="evidence" value="ECO:0007669"/>
    <property type="project" value="UniProtKB-KW"/>
</dbReference>
<sequence>MRLRRYIKVKDRLLVLMIVCIISNSIFAIFSIDYLRKMENNTEIMYGEKLLAVNTISDIEVAFLTGDSNRLNEIQNLLENYKFDSKMEFYIKDLNSSLESEDHNKIITTVQEMKQYVIDRAESQMASYQKDISFGYKLLASVSVVIILIIIYFSIRATRAVNIPTRQLKKLLKEAEQGDFTKTATYDSKDELGEVMLSYNQMATEVKELLRVVQESAASVDEANDQLQRASEKTTEASIHISHDATDLTKATIRSTDQLKVNTNALQGIAEGIEVIAEGIEYIEKTIQHTVYEANEGVQFVNLNIGQMNEIEQAVKQTNDMMQVLVAHSKEIEKVVQMINEIGEQTNLLALNAAIEAARAGEYGKGFSVVADEVRKLSEQSVRSTRVIENIVKQIQSDTKESVRFMGVAIESVQTGLDTTNQTAAKFQQIVSSVNEIGPHIGEVSSTISSITESTKEVAQNSLQLSEVSKQNASRIEQVSKSTNDQLEATREMHEEIQKITKNIRSLTSAIKRFTV</sequence>
<dbReference type="PROSITE" id="PS50885">
    <property type="entry name" value="HAMP"/>
    <property type="match status" value="1"/>
</dbReference>
<dbReference type="RefSeq" id="WP_126294790.1">
    <property type="nucleotide sequence ID" value="NZ_CP155468.1"/>
</dbReference>
<comment type="subcellular location">
    <subcellularLocation>
        <location evidence="1">Cell membrane</location>
    </subcellularLocation>
</comment>
<dbReference type="AlphaFoldDB" id="A0A431UPY1"/>
<dbReference type="Pfam" id="PF00672">
    <property type="entry name" value="HAMP"/>
    <property type="match status" value="1"/>
</dbReference>
<accession>A0A431UPY1</accession>
<evidence type="ECO:0000259" key="10">
    <source>
        <dbReference type="PROSITE" id="PS50885"/>
    </source>
</evidence>
<evidence type="ECO:0000256" key="2">
    <source>
        <dbReference type="ARBA" id="ARBA00022475"/>
    </source>
</evidence>
<dbReference type="PROSITE" id="PS50111">
    <property type="entry name" value="CHEMOTAXIS_TRANSDUC_2"/>
    <property type="match status" value="1"/>
</dbReference>
<dbReference type="Proteomes" id="UP000276349">
    <property type="component" value="Unassembled WGS sequence"/>
</dbReference>
<evidence type="ECO:0000256" key="4">
    <source>
        <dbReference type="ARBA" id="ARBA00023224"/>
    </source>
</evidence>
<comment type="caution">
    <text evidence="11">The sequence shown here is derived from an EMBL/GenBank/DDBJ whole genome shotgun (WGS) entry which is preliminary data.</text>
</comment>
<evidence type="ECO:0000313" key="12">
    <source>
        <dbReference type="Proteomes" id="UP000276349"/>
    </source>
</evidence>
<evidence type="ECO:0000256" key="3">
    <source>
        <dbReference type="ARBA" id="ARBA00023136"/>
    </source>
</evidence>
<feature type="transmembrane region" description="Helical" evidence="8">
    <location>
        <begin position="12"/>
        <end position="32"/>
    </location>
</feature>
<evidence type="ECO:0000259" key="9">
    <source>
        <dbReference type="PROSITE" id="PS50111"/>
    </source>
</evidence>
<keyword evidence="8" id="KW-0812">Transmembrane</keyword>
<dbReference type="OrthoDB" id="358716at2"/>
<keyword evidence="12" id="KW-1185">Reference proteome</keyword>
<keyword evidence="2" id="KW-1003">Cell membrane</keyword>
<gene>
    <name evidence="11" type="ORF">EKG35_12440</name>
</gene>
<evidence type="ECO:0000256" key="7">
    <source>
        <dbReference type="SAM" id="Coils"/>
    </source>
</evidence>
<feature type="domain" description="Methyl-accepting transducer" evidence="9">
    <location>
        <begin position="230"/>
        <end position="466"/>
    </location>
</feature>
<keyword evidence="3 8" id="KW-0472">Membrane</keyword>
<name>A0A431UPY1_9BACI</name>
<dbReference type="Gene3D" id="1.10.287.950">
    <property type="entry name" value="Methyl-accepting chemotaxis protein"/>
    <property type="match status" value="1"/>
</dbReference>